<dbReference type="NCBIfam" id="TIGR01352">
    <property type="entry name" value="tonB_Cterm"/>
    <property type="match status" value="1"/>
</dbReference>
<reference evidence="6 7" key="1">
    <citation type="journal article" date="2012" name="Int. J. Syst. Evol. Microbiol.">
        <title>Shewanella dokdonensis sp. nov., isolated from seawater.</title>
        <authorList>
            <person name="Sung H.R."/>
            <person name="Yoon J.H."/>
            <person name="Ghim S.Y."/>
        </authorList>
    </citation>
    <scope>NUCLEOTIDE SEQUENCE [LARGE SCALE GENOMIC DNA]</scope>
    <source>
        <strain evidence="6 7">DSM 23626</strain>
    </source>
</reference>
<dbReference type="InterPro" id="IPR037682">
    <property type="entry name" value="TonB_C"/>
</dbReference>
<evidence type="ECO:0000256" key="2">
    <source>
        <dbReference type="ARBA" id="ARBA00022692"/>
    </source>
</evidence>
<name>A0ABX8DKD5_9GAMM</name>
<accession>A0ABX8DKD5</accession>
<evidence type="ECO:0000256" key="3">
    <source>
        <dbReference type="ARBA" id="ARBA00022989"/>
    </source>
</evidence>
<evidence type="ECO:0000256" key="1">
    <source>
        <dbReference type="ARBA" id="ARBA00004167"/>
    </source>
</evidence>
<dbReference type="SUPFAM" id="SSF74653">
    <property type="entry name" value="TolA/TonB C-terminal domain"/>
    <property type="match status" value="1"/>
</dbReference>
<dbReference type="PROSITE" id="PS51257">
    <property type="entry name" value="PROKAR_LIPOPROTEIN"/>
    <property type="match status" value="1"/>
</dbReference>
<comment type="subcellular location">
    <subcellularLocation>
        <location evidence="1">Membrane</location>
        <topology evidence="1">Single-pass membrane protein</topology>
    </subcellularLocation>
</comment>
<evidence type="ECO:0000313" key="6">
    <source>
        <dbReference type="EMBL" id="QVK24262.1"/>
    </source>
</evidence>
<evidence type="ECO:0000313" key="7">
    <source>
        <dbReference type="Proteomes" id="UP000676428"/>
    </source>
</evidence>
<sequence length="147" mass="16334">MKSVLILCAFVFAISGCQSTSSKPKVSTTQYVDLTQASSQEMVHYWVPSHREEPQYPIDKAKEFEAGCVKLLVAINADGKAENYKILKSYPQGIFDLASVAAIAKWRWTAASSNPQHQAVLTTIELSYKTTDSRNLEQWQQQCGTVG</sequence>
<dbReference type="Proteomes" id="UP000676428">
    <property type="component" value="Chromosome"/>
</dbReference>
<feature type="domain" description="TonB C-terminal" evidence="5">
    <location>
        <begin position="41"/>
        <end position="137"/>
    </location>
</feature>
<organism evidence="6 7">
    <name type="scientific">Shewanella dokdonensis</name>
    <dbReference type="NCBI Taxonomy" id="712036"/>
    <lineage>
        <taxon>Bacteria</taxon>
        <taxon>Pseudomonadati</taxon>
        <taxon>Pseudomonadota</taxon>
        <taxon>Gammaproteobacteria</taxon>
        <taxon>Alteromonadales</taxon>
        <taxon>Shewanellaceae</taxon>
        <taxon>Shewanella</taxon>
    </lineage>
</organism>
<gene>
    <name evidence="6" type="ORF">KHX94_06880</name>
</gene>
<dbReference type="Gene3D" id="3.30.1150.10">
    <property type="match status" value="1"/>
</dbReference>
<dbReference type="EMBL" id="CP074572">
    <property type="protein sequence ID" value="QVK24262.1"/>
    <property type="molecule type" value="Genomic_DNA"/>
</dbReference>
<dbReference type="Pfam" id="PF03544">
    <property type="entry name" value="TonB_C"/>
    <property type="match status" value="1"/>
</dbReference>
<protein>
    <submittedName>
        <fullName evidence="6">Energy transducer TonB</fullName>
    </submittedName>
</protein>
<dbReference type="RefSeq" id="WP_213682868.1">
    <property type="nucleotide sequence ID" value="NZ_CP074572.1"/>
</dbReference>
<dbReference type="PROSITE" id="PS52015">
    <property type="entry name" value="TONB_CTD"/>
    <property type="match status" value="1"/>
</dbReference>
<keyword evidence="2" id="KW-0812">Transmembrane</keyword>
<evidence type="ECO:0000259" key="5">
    <source>
        <dbReference type="PROSITE" id="PS52015"/>
    </source>
</evidence>
<dbReference type="InterPro" id="IPR006260">
    <property type="entry name" value="TonB/TolA_C"/>
</dbReference>
<keyword evidence="3" id="KW-1133">Transmembrane helix</keyword>
<keyword evidence="4" id="KW-0472">Membrane</keyword>
<keyword evidence="7" id="KW-1185">Reference proteome</keyword>
<proteinExistence type="predicted"/>
<evidence type="ECO:0000256" key="4">
    <source>
        <dbReference type="ARBA" id="ARBA00023136"/>
    </source>
</evidence>